<sequence length="43" mass="4555">MPSGKPTLVSDCFYIWSGLIKGACAFSCLSEEETGAVKKSSLL</sequence>
<keyword evidence="2" id="KW-1185">Reference proteome</keyword>
<comment type="caution">
    <text evidence="1">The sequence shown here is derived from an EMBL/GenBank/DDBJ whole genome shotgun (WGS) entry which is preliminary data.</text>
</comment>
<dbReference type="STRING" id="1321606.SAMD00020551_4573"/>
<name>A0A0A8X8Z3_MESS1</name>
<dbReference type="AlphaFoldDB" id="A0A0A8X8Z3"/>
<evidence type="ECO:0000313" key="1">
    <source>
        <dbReference type="EMBL" id="GAM16383.1"/>
    </source>
</evidence>
<gene>
    <name evidence="1" type="ORF">SAMD00020551_4573</name>
</gene>
<proteinExistence type="predicted"/>
<organism evidence="1 2">
    <name type="scientific">Mesobacillus selenatarsenatis (strain DSM 18680 / JCM 14380 / FERM P-15431 / SF-1)</name>
    <dbReference type="NCBI Taxonomy" id="1321606"/>
    <lineage>
        <taxon>Bacteria</taxon>
        <taxon>Bacillati</taxon>
        <taxon>Bacillota</taxon>
        <taxon>Bacilli</taxon>
        <taxon>Bacillales</taxon>
        <taxon>Bacillaceae</taxon>
        <taxon>Mesobacillus</taxon>
    </lineage>
</organism>
<dbReference type="EMBL" id="BASE01000121">
    <property type="protein sequence ID" value="GAM16383.1"/>
    <property type="molecule type" value="Genomic_DNA"/>
</dbReference>
<protein>
    <submittedName>
        <fullName evidence="1">Uncharacterized protein</fullName>
    </submittedName>
</protein>
<evidence type="ECO:0000313" key="2">
    <source>
        <dbReference type="Proteomes" id="UP000031014"/>
    </source>
</evidence>
<dbReference type="Proteomes" id="UP000031014">
    <property type="component" value="Unassembled WGS sequence"/>
</dbReference>
<accession>A0A0A8X8Z3</accession>
<reference evidence="1 2" key="1">
    <citation type="submission" date="2013-06" db="EMBL/GenBank/DDBJ databases">
        <title>Whole genome shotgun sequence of Bacillus selenatarsenatis SF-1.</title>
        <authorList>
            <person name="Kuroda M."/>
            <person name="Sei K."/>
            <person name="Yamashita M."/>
            <person name="Ike M."/>
        </authorList>
    </citation>
    <scope>NUCLEOTIDE SEQUENCE [LARGE SCALE GENOMIC DNA]</scope>
    <source>
        <strain evidence="1 2">SF-1</strain>
    </source>
</reference>